<keyword evidence="2" id="KW-1185">Reference proteome</keyword>
<protein>
    <submittedName>
        <fullName evidence="1">13269_t:CDS:1</fullName>
    </submittedName>
</protein>
<organism evidence="1 2">
    <name type="scientific">Cetraspora pellucida</name>
    <dbReference type="NCBI Taxonomy" id="1433469"/>
    <lineage>
        <taxon>Eukaryota</taxon>
        <taxon>Fungi</taxon>
        <taxon>Fungi incertae sedis</taxon>
        <taxon>Mucoromycota</taxon>
        <taxon>Glomeromycotina</taxon>
        <taxon>Glomeromycetes</taxon>
        <taxon>Diversisporales</taxon>
        <taxon>Gigasporaceae</taxon>
        <taxon>Cetraspora</taxon>
    </lineage>
</organism>
<proteinExistence type="predicted"/>
<evidence type="ECO:0000313" key="1">
    <source>
        <dbReference type="EMBL" id="CAG8551297.1"/>
    </source>
</evidence>
<sequence length="71" mass="8002">MLQVPKSAKSLNYIYYIPIKSESLIFGNTIDLDSPNFVMQSLALDSVVSSEVVKDNIKKNYSNIEFNVNTL</sequence>
<gene>
    <name evidence="1" type="ORF">SPELUC_LOCUS5215</name>
</gene>
<reference evidence="1" key="1">
    <citation type="submission" date="2021-06" db="EMBL/GenBank/DDBJ databases">
        <authorList>
            <person name="Kallberg Y."/>
            <person name="Tangrot J."/>
            <person name="Rosling A."/>
        </authorList>
    </citation>
    <scope>NUCLEOTIDE SEQUENCE</scope>
    <source>
        <strain evidence="1">28 12/20/2015</strain>
    </source>
</reference>
<dbReference type="EMBL" id="CAJVPW010005188">
    <property type="protein sequence ID" value="CAG8551297.1"/>
    <property type="molecule type" value="Genomic_DNA"/>
</dbReference>
<evidence type="ECO:0000313" key="2">
    <source>
        <dbReference type="Proteomes" id="UP000789366"/>
    </source>
</evidence>
<name>A0ACA9LZG8_9GLOM</name>
<accession>A0ACA9LZG8</accession>
<dbReference type="Proteomes" id="UP000789366">
    <property type="component" value="Unassembled WGS sequence"/>
</dbReference>
<comment type="caution">
    <text evidence="1">The sequence shown here is derived from an EMBL/GenBank/DDBJ whole genome shotgun (WGS) entry which is preliminary data.</text>
</comment>
<feature type="non-terminal residue" evidence="1">
    <location>
        <position position="71"/>
    </location>
</feature>